<reference evidence="2" key="1">
    <citation type="submission" date="2020-12" db="EMBL/GenBank/DDBJ databases">
        <title>Methylobrevis albus sp. nov., isolated from fresh water lack sediment.</title>
        <authorList>
            <person name="Zou Q."/>
        </authorList>
    </citation>
    <scope>NUCLEOTIDE SEQUENCE</scope>
    <source>
        <strain evidence="2">L22</strain>
    </source>
</reference>
<dbReference type="Proteomes" id="UP000631694">
    <property type="component" value="Unassembled WGS sequence"/>
</dbReference>
<sequence length="241" mass="24937">MTVFDDPDAAAADYLFGQMNEAETLAFEDVLARDAALAALVRRWRGVLGELDLTAPELPADDALWQRIVAATAAAPQPRPAPARAAPRGWLAGLWDSLPVWRGVGAAGALASALLAVASVTLLQRPASDVRLVAVLVADGATTPGALVEIGSDGRARLLPLAEIPVPEGRALEVWTLPDPTTGPVSIGLIDRARQTGLAVGDLPPPTAGQLFEITLEPATGSPTGRPTGPIIYKGLTTEAL</sequence>
<dbReference type="InterPro" id="IPR018764">
    <property type="entry name" value="RskA_C"/>
</dbReference>
<name>A0A931N0G5_9HYPH</name>
<dbReference type="GO" id="GO:0006417">
    <property type="term" value="P:regulation of translation"/>
    <property type="evidence" value="ECO:0007669"/>
    <property type="project" value="TreeGrafter"/>
</dbReference>
<dbReference type="PANTHER" id="PTHR37461:SF1">
    <property type="entry name" value="ANTI-SIGMA-K FACTOR RSKA"/>
    <property type="match status" value="1"/>
</dbReference>
<comment type="caution">
    <text evidence="2">The sequence shown here is derived from an EMBL/GenBank/DDBJ whole genome shotgun (WGS) entry which is preliminary data.</text>
</comment>
<dbReference type="EMBL" id="JADZLT010000053">
    <property type="protein sequence ID" value="MBH0239169.1"/>
    <property type="molecule type" value="Genomic_DNA"/>
</dbReference>
<evidence type="ECO:0000313" key="3">
    <source>
        <dbReference type="Proteomes" id="UP000631694"/>
    </source>
</evidence>
<dbReference type="GO" id="GO:0005886">
    <property type="term" value="C:plasma membrane"/>
    <property type="evidence" value="ECO:0007669"/>
    <property type="project" value="InterPro"/>
</dbReference>
<gene>
    <name evidence="2" type="ORF">I5731_15190</name>
</gene>
<accession>A0A931N0G5</accession>
<feature type="domain" description="Anti-sigma K factor RskA C-terminal" evidence="1">
    <location>
        <begin position="107"/>
        <end position="231"/>
    </location>
</feature>
<dbReference type="Pfam" id="PF10099">
    <property type="entry name" value="RskA_C"/>
    <property type="match status" value="1"/>
</dbReference>
<dbReference type="GO" id="GO:0016989">
    <property type="term" value="F:sigma factor antagonist activity"/>
    <property type="evidence" value="ECO:0007669"/>
    <property type="project" value="TreeGrafter"/>
</dbReference>
<dbReference type="InterPro" id="IPR051474">
    <property type="entry name" value="Anti-sigma-K/W_factor"/>
</dbReference>
<keyword evidence="3" id="KW-1185">Reference proteome</keyword>
<protein>
    <submittedName>
        <fullName evidence="2">Anti-sigma factor</fullName>
    </submittedName>
</protein>
<evidence type="ECO:0000259" key="1">
    <source>
        <dbReference type="Pfam" id="PF10099"/>
    </source>
</evidence>
<dbReference type="PANTHER" id="PTHR37461">
    <property type="entry name" value="ANTI-SIGMA-K FACTOR RSKA"/>
    <property type="match status" value="1"/>
</dbReference>
<evidence type="ECO:0000313" key="2">
    <source>
        <dbReference type="EMBL" id="MBH0239169.1"/>
    </source>
</evidence>
<organism evidence="2 3">
    <name type="scientific">Methylobrevis albus</name>
    <dbReference type="NCBI Taxonomy" id="2793297"/>
    <lineage>
        <taxon>Bacteria</taxon>
        <taxon>Pseudomonadati</taxon>
        <taxon>Pseudomonadota</taxon>
        <taxon>Alphaproteobacteria</taxon>
        <taxon>Hyphomicrobiales</taxon>
        <taxon>Pleomorphomonadaceae</taxon>
        <taxon>Methylobrevis</taxon>
    </lineage>
</organism>
<dbReference type="AlphaFoldDB" id="A0A931N0G5"/>
<proteinExistence type="predicted"/>
<dbReference type="RefSeq" id="WP_197312258.1">
    <property type="nucleotide sequence ID" value="NZ_JADZLT010000053.1"/>
</dbReference>